<feature type="non-terminal residue" evidence="1">
    <location>
        <position position="1"/>
    </location>
</feature>
<dbReference type="Proteomes" id="UP000749559">
    <property type="component" value="Unassembled WGS sequence"/>
</dbReference>
<proteinExistence type="predicted"/>
<dbReference type="EMBL" id="CAIIXF020000004">
    <property type="protein sequence ID" value="CAH1781200.1"/>
    <property type="molecule type" value="Genomic_DNA"/>
</dbReference>
<comment type="caution">
    <text evidence="1">The sequence shown here is derived from an EMBL/GenBank/DDBJ whole genome shotgun (WGS) entry which is preliminary data.</text>
</comment>
<gene>
    <name evidence="1" type="ORF">OFUS_LOCUS7804</name>
</gene>
<protein>
    <submittedName>
        <fullName evidence="1">Uncharacterized protein</fullName>
    </submittedName>
</protein>
<accession>A0A8J1UAW2</accession>
<evidence type="ECO:0000313" key="1">
    <source>
        <dbReference type="EMBL" id="CAH1781200.1"/>
    </source>
</evidence>
<name>A0A8J1UAW2_OWEFU</name>
<reference evidence="1" key="1">
    <citation type="submission" date="2022-03" db="EMBL/GenBank/DDBJ databases">
        <authorList>
            <person name="Martin C."/>
        </authorList>
    </citation>
    <scope>NUCLEOTIDE SEQUENCE</scope>
</reference>
<evidence type="ECO:0000313" key="2">
    <source>
        <dbReference type="Proteomes" id="UP000749559"/>
    </source>
</evidence>
<keyword evidence="2" id="KW-1185">Reference proteome</keyword>
<organism evidence="1 2">
    <name type="scientific">Owenia fusiformis</name>
    <name type="common">Polychaete worm</name>
    <dbReference type="NCBI Taxonomy" id="6347"/>
    <lineage>
        <taxon>Eukaryota</taxon>
        <taxon>Metazoa</taxon>
        <taxon>Spiralia</taxon>
        <taxon>Lophotrochozoa</taxon>
        <taxon>Annelida</taxon>
        <taxon>Polychaeta</taxon>
        <taxon>Sedentaria</taxon>
        <taxon>Canalipalpata</taxon>
        <taxon>Sabellida</taxon>
        <taxon>Oweniida</taxon>
        <taxon>Oweniidae</taxon>
        <taxon>Owenia</taxon>
    </lineage>
</organism>
<sequence>MRLGMMDGYIARRLNKKLLLLFMIAAIVLYLQSKTENTGTKIVGPRMSKYYKHANQISSTTESFSPNKTTLLNATLNLQLQFISLSAIYNISLILLDPTIINNSMVSTHNLKEDLINKAIVSYGINRDDLAGTKLETFIRTLSRNKYHTTVVKDRDQNVNHIFLTTSVPSISKWIHIAIIYNRHGRYYWIG</sequence>
<dbReference type="AlphaFoldDB" id="A0A8J1UAW2"/>